<dbReference type="InterPro" id="IPR058625">
    <property type="entry name" value="MdtA-like_BSH"/>
</dbReference>
<feature type="domain" description="Multidrug resistance protein MdtA-like C-terminal permuted SH3" evidence="8">
    <location>
        <begin position="311"/>
        <end position="371"/>
    </location>
</feature>
<dbReference type="InterPro" id="IPR058627">
    <property type="entry name" value="MdtA-like_C"/>
</dbReference>
<evidence type="ECO:0000313" key="10">
    <source>
        <dbReference type="Proteomes" id="UP000238322"/>
    </source>
</evidence>
<feature type="signal peptide" evidence="5">
    <location>
        <begin position="1"/>
        <end position="31"/>
    </location>
</feature>
<dbReference type="PANTHER" id="PTHR30158:SF10">
    <property type="entry name" value="CATION EFFLUX PUMP"/>
    <property type="match status" value="1"/>
</dbReference>
<evidence type="ECO:0000259" key="8">
    <source>
        <dbReference type="Pfam" id="PF25967"/>
    </source>
</evidence>
<feature type="chain" id="PRO_5015702356" evidence="5">
    <location>
        <begin position="32"/>
        <end position="423"/>
    </location>
</feature>
<dbReference type="GO" id="GO:0030313">
    <property type="term" value="C:cell envelope"/>
    <property type="evidence" value="ECO:0007669"/>
    <property type="project" value="UniProtKB-SubCell"/>
</dbReference>
<dbReference type="Pfam" id="PF25917">
    <property type="entry name" value="BSH_RND"/>
    <property type="match status" value="1"/>
</dbReference>
<dbReference type="EMBL" id="PUHY01000004">
    <property type="protein sequence ID" value="PQO39732.1"/>
    <property type="molecule type" value="Genomic_DNA"/>
</dbReference>
<dbReference type="SUPFAM" id="SSF111369">
    <property type="entry name" value="HlyD-like secretion proteins"/>
    <property type="match status" value="1"/>
</dbReference>
<feature type="domain" description="Multidrug resistance protein MdtA-like barrel-sandwich hybrid" evidence="6">
    <location>
        <begin position="71"/>
        <end position="211"/>
    </location>
</feature>
<dbReference type="OrthoDB" id="9816569at2"/>
<reference evidence="9 10" key="1">
    <citation type="submission" date="2018-02" db="EMBL/GenBank/DDBJ databases">
        <title>Comparative genomes isolates from brazilian mangrove.</title>
        <authorList>
            <person name="Araujo J.E."/>
            <person name="Taketani R.G."/>
            <person name="Silva M.C.P."/>
            <person name="Loureco M.V."/>
            <person name="Andreote F.D."/>
        </authorList>
    </citation>
    <scope>NUCLEOTIDE SEQUENCE [LARGE SCALE GENOMIC DNA]</scope>
    <source>
        <strain evidence="9 10">Hex-1 MGV</strain>
    </source>
</reference>
<evidence type="ECO:0000256" key="1">
    <source>
        <dbReference type="ARBA" id="ARBA00004196"/>
    </source>
</evidence>
<dbReference type="Pfam" id="PF25944">
    <property type="entry name" value="Beta-barrel_RND"/>
    <property type="match status" value="1"/>
</dbReference>
<gene>
    <name evidence="9" type="ORF">C5Y83_03005</name>
</gene>
<dbReference type="RefSeq" id="WP_105328169.1">
    <property type="nucleotide sequence ID" value="NZ_PUHY01000004.1"/>
</dbReference>
<dbReference type="NCBIfam" id="TIGR01730">
    <property type="entry name" value="RND_mfp"/>
    <property type="match status" value="1"/>
</dbReference>
<comment type="similarity">
    <text evidence="2">Belongs to the membrane fusion protein (MFP) (TC 8.A.1) family.</text>
</comment>
<evidence type="ECO:0000259" key="7">
    <source>
        <dbReference type="Pfam" id="PF25944"/>
    </source>
</evidence>
<feature type="domain" description="Multidrug resistance protein MdtA-like beta-barrel" evidence="7">
    <location>
        <begin position="218"/>
        <end position="307"/>
    </location>
</feature>
<evidence type="ECO:0000256" key="2">
    <source>
        <dbReference type="ARBA" id="ARBA00009477"/>
    </source>
</evidence>
<keyword evidence="5" id="KW-0732">Signal</keyword>
<dbReference type="GO" id="GO:0005886">
    <property type="term" value="C:plasma membrane"/>
    <property type="evidence" value="ECO:0007669"/>
    <property type="project" value="TreeGrafter"/>
</dbReference>
<dbReference type="PANTHER" id="PTHR30158">
    <property type="entry name" value="ACRA/E-RELATED COMPONENT OF DRUG EFFLUX TRANSPORTER"/>
    <property type="match status" value="1"/>
</dbReference>
<evidence type="ECO:0000256" key="3">
    <source>
        <dbReference type="SAM" id="Coils"/>
    </source>
</evidence>
<dbReference type="GO" id="GO:0046677">
    <property type="term" value="P:response to antibiotic"/>
    <property type="evidence" value="ECO:0007669"/>
    <property type="project" value="TreeGrafter"/>
</dbReference>
<feature type="coiled-coil region" evidence="3">
    <location>
        <begin position="149"/>
        <end position="183"/>
    </location>
</feature>
<dbReference type="AlphaFoldDB" id="A0A2S8G5J9"/>
<keyword evidence="3" id="KW-0175">Coiled coil</keyword>
<evidence type="ECO:0000256" key="5">
    <source>
        <dbReference type="SAM" id="SignalP"/>
    </source>
</evidence>
<dbReference type="Pfam" id="PF25967">
    <property type="entry name" value="RND-MFP_C"/>
    <property type="match status" value="1"/>
</dbReference>
<evidence type="ECO:0000313" key="9">
    <source>
        <dbReference type="EMBL" id="PQO39732.1"/>
    </source>
</evidence>
<dbReference type="Gene3D" id="2.40.420.20">
    <property type="match status" value="1"/>
</dbReference>
<dbReference type="InterPro" id="IPR058626">
    <property type="entry name" value="MdtA-like_b-barrel"/>
</dbReference>
<dbReference type="InterPro" id="IPR006143">
    <property type="entry name" value="RND_pump_MFP"/>
</dbReference>
<protein>
    <submittedName>
        <fullName evidence="9">Efflux transporter periplasmic adaptor subunit</fullName>
    </submittedName>
</protein>
<dbReference type="Proteomes" id="UP000238322">
    <property type="component" value="Unassembled WGS sequence"/>
</dbReference>
<evidence type="ECO:0000259" key="6">
    <source>
        <dbReference type="Pfam" id="PF25917"/>
    </source>
</evidence>
<organism evidence="9 10">
    <name type="scientific">Blastopirellula marina</name>
    <dbReference type="NCBI Taxonomy" id="124"/>
    <lineage>
        <taxon>Bacteria</taxon>
        <taxon>Pseudomonadati</taxon>
        <taxon>Planctomycetota</taxon>
        <taxon>Planctomycetia</taxon>
        <taxon>Pirellulales</taxon>
        <taxon>Pirellulaceae</taxon>
        <taxon>Blastopirellula</taxon>
    </lineage>
</organism>
<dbReference type="Gene3D" id="2.40.50.100">
    <property type="match status" value="1"/>
</dbReference>
<accession>A0A2S8G5J9</accession>
<proteinExistence type="inferred from homology"/>
<comment type="subcellular location">
    <subcellularLocation>
        <location evidence="1">Cell envelope</location>
    </subcellularLocation>
</comment>
<dbReference type="Gene3D" id="1.10.287.470">
    <property type="entry name" value="Helix hairpin bin"/>
    <property type="match status" value="1"/>
</dbReference>
<dbReference type="Gene3D" id="2.40.30.170">
    <property type="match status" value="1"/>
</dbReference>
<name>A0A2S8G5J9_9BACT</name>
<evidence type="ECO:0000256" key="4">
    <source>
        <dbReference type="SAM" id="MobiDB-lite"/>
    </source>
</evidence>
<comment type="caution">
    <text evidence="9">The sequence shown here is derived from an EMBL/GenBank/DDBJ whole genome shotgun (WGS) entry which is preliminary data.</text>
</comment>
<dbReference type="GO" id="GO:0022857">
    <property type="term" value="F:transmembrane transporter activity"/>
    <property type="evidence" value="ECO:0007669"/>
    <property type="project" value="InterPro"/>
</dbReference>
<sequence>MPYTVDLRSSDRPLFCLVMCFALLASWTAAGCAPSNEFKAPPPPEVDVALPLVRDVSIYAEETGTTEAVQQVEIMARVQGILEEVRFEPNDDVKAGDILFIIEKAKYQAEYDLAEADLKLREVAENKAKIEYDRQKTLFEKKATPETNLVAAKAEYDGSQAEIEAAKARRDEAKLNLEYTEVRSPISGTVGKTMVKQGNLVTSSPASHLTTVVSYDEIYANFSVSERAFLKFIDLQSSEEREKSKDEVVPLYLARATDEGFPFYGTFNYADLAVDQSTGTYAVRGKFANPDRKILPGLFVRIRVKTGDLKDALLIPERATGFDQAGTYVLIVNDENKVERRDIEPGNKFGSMIVVLNGLKAEDRVIIDGVQMSRPNAIVNPGKPIELTIDDSLLNPQVPEPPKSDSKDSQPEQPTPTQPESTS</sequence>
<feature type="region of interest" description="Disordered" evidence="4">
    <location>
        <begin position="390"/>
        <end position="423"/>
    </location>
</feature>